<evidence type="ECO:0008006" key="4">
    <source>
        <dbReference type="Google" id="ProtNLM"/>
    </source>
</evidence>
<dbReference type="EMBL" id="BRPK01000012">
    <property type="protein sequence ID" value="GLB43061.1"/>
    <property type="molecule type" value="Genomic_DNA"/>
</dbReference>
<dbReference type="AlphaFoldDB" id="A0A9P3UUD4"/>
<gene>
    <name evidence="2" type="ORF">LshimejAT787_1205100</name>
</gene>
<feature type="region of interest" description="Disordered" evidence="1">
    <location>
        <begin position="476"/>
        <end position="496"/>
    </location>
</feature>
<name>A0A9P3UUD4_LYOSH</name>
<dbReference type="SUPFAM" id="SSF81383">
    <property type="entry name" value="F-box domain"/>
    <property type="match status" value="1"/>
</dbReference>
<evidence type="ECO:0000256" key="1">
    <source>
        <dbReference type="SAM" id="MobiDB-lite"/>
    </source>
</evidence>
<comment type="caution">
    <text evidence="2">The sequence shown here is derived from an EMBL/GenBank/DDBJ whole genome shotgun (WGS) entry which is preliminary data.</text>
</comment>
<dbReference type="Proteomes" id="UP001063166">
    <property type="component" value="Unassembled WGS sequence"/>
</dbReference>
<evidence type="ECO:0000313" key="2">
    <source>
        <dbReference type="EMBL" id="GLB43061.1"/>
    </source>
</evidence>
<dbReference type="OrthoDB" id="3226064at2759"/>
<sequence length="670" mass="75084">MASPPSQPSSRIFALPSELLEETLVITAAGGFPSAIAAFGRTCRYFHRLVYRSPDHHLWRQVFLTIFDDPRPVLKRLRDATLTGPTGNKSCDSDVAVDWPGEFMRRMDAARLFRKHAEYMPTDIDVFSSTQEIDDIPFTLTKALETIISVLETSAPFPSHDATERSTKFPQLILLHAARSFPCEYRSLNSAWIEKILEYGYPPALVKRYILAGHQPSRPKPLKATEDTVWGYPEEGRLFHKLVFLKGFIPVPTTPSSVVEPWEASRDSEHLPRKSLQSAEKQTLAAREVARSKVYNLRYLRPERSWGPFLPLGGETREFGGKSKAPAPTFPDFEQELSRYMLNVGNLIVDEASSTSDSYDDPDFIPDEDDDDDEEEEEVEDVGVMFGRRRIDPKFVGPEPHEVSPDYTWLAAARLLVETNLRELLMIDALDQTGDPEAVDREVFRVADALSCLEFTRMGGAPGFWENSWVPPPAAAKDGGDVTMASPDRKGKGKATVVGQEELEGWDWAGAAGRWIRVICWLDYRDLLLHNLHGYTGDDLGETIRFFPMTLRVAGYSKPPIPDPSEPIREVDSLMWKLPVIHVEGESRGSDLEHDSQIVRKVKGTVRMIRDGVVRWSMTSSYPDEDVPEWATEGIQIGSVGSAVGILGMWTGAEHASTDPLGPAWAWKIA</sequence>
<feature type="compositionally biased region" description="Acidic residues" evidence="1">
    <location>
        <begin position="358"/>
        <end position="378"/>
    </location>
</feature>
<evidence type="ECO:0000313" key="3">
    <source>
        <dbReference type="Proteomes" id="UP001063166"/>
    </source>
</evidence>
<protein>
    <recommendedName>
        <fullName evidence="4">F-box domain-containing protein</fullName>
    </recommendedName>
</protein>
<feature type="region of interest" description="Disordered" evidence="1">
    <location>
        <begin position="352"/>
        <end position="378"/>
    </location>
</feature>
<reference evidence="2" key="1">
    <citation type="submission" date="2022-07" db="EMBL/GenBank/DDBJ databases">
        <title>The genome of Lyophyllum shimeji provides insight into the initial evolution of ectomycorrhizal fungal genome.</title>
        <authorList>
            <person name="Kobayashi Y."/>
            <person name="Shibata T."/>
            <person name="Hirakawa H."/>
            <person name="Shigenobu S."/>
            <person name="Nishiyama T."/>
            <person name="Yamada A."/>
            <person name="Hasebe M."/>
            <person name="Kawaguchi M."/>
        </authorList>
    </citation>
    <scope>NUCLEOTIDE SEQUENCE</scope>
    <source>
        <strain evidence="2">AT787</strain>
    </source>
</reference>
<organism evidence="2 3">
    <name type="scientific">Lyophyllum shimeji</name>
    <name type="common">Hon-shimeji</name>
    <name type="synonym">Tricholoma shimeji</name>
    <dbReference type="NCBI Taxonomy" id="47721"/>
    <lineage>
        <taxon>Eukaryota</taxon>
        <taxon>Fungi</taxon>
        <taxon>Dikarya</taxon>
        <taxon>Basidiomycota</taxon>
        <taxon>Agaricomycotina</taxon>
        <taxon>Agaricomycetes</taxon>
        <taxon>Agaricomycetidae</taxon>
        <taxon>Agaricales</taxon>
        <taxon>Tricholomatineae</taxon>
        <taxon>Lyophyllaceae</taxon>
        <taxon>Lyophyllum</taxon>
    </lineage>
</organism>
<keyword evidence="3" id="KW-1185">Reference proteome</keyword>
<proteinExistence type="predicted"/>
<accession>A0A9P3UUD4</accession>
<dbReference type="InterPro" id="IPR036047">
    <property type="entry name" value="F-box-like_dom_sf"/>
</dbReference>